<gene>
    <name evidence="3" type="ORF">XthCFBP4691_02210</name>
</gene>
<dbReference type="EMBL" id="MIGX01000005">
    <property type="protein sequence ID" value="PPT92819.1"/>
    <property type="molecule type" value="Genomic_DNA"/>
</dbReference>
<keyword evidence="2" id="KW-1133">Transmembrane helix</keyword>
<keyword evidence="2" id="KW-0812">Transmembrane</keyword>
<evidence type="ECO:0000256" key="1">
    <source>
        <dbReference type="SAM" id="MobiDB-lite"/>
    </source>
</evidence>
<feature type="transmembrane region" description="Helical" evidence="2">
    <location>
        <begin position="72"/>
        <end position="95"/>
    </location>
</feature>
<reference evidence="3 4" key="1">
    <citation type="submission" date="2016-08" db="EMBL/GenBank/DDBJ databases">
        <title>Evolution of the type three secretion system and type three effector repertoires in Xanthomonas.</title>
        <authorList>
            <person name="Merda D."/>
            <person name="Briand M."/>
            <person name="Bosis E."/>
            <person name="Rousseau C."/>
            <person name="Portier P."/>
            <person name="Jacques M.-A."/>
            <person name="Fischer-Le Saux M."/>
        </authorList>
    </citation>
    <scope>NUCLEOTIDE SEQUENCE [LARGE SCALE GENOMIC DNA]</scope>
    <source>
        <strain evidence="3 4">CFBP 4691</strain>
    </source>
</reference>
<dbReference type="AlphaFoldDB" id="A0A2S6ZKW7"/>
<name>A0A2S6ZKW7_9XANT</name>
<dbReference type="Proteomes" id="UP000239898">
    <property type="component" value="Unassembled WGS sequence"/>
</dbReference>
<evidence type="ECO:0000256" key="2">
    <source>
        <dbReference type="SAM" id="Phobius"/>
    </source>
</evidence>
<feature type="region of interest" description="Disordered" evidence="1">
    <location>
        <begin position="507"/>
        <end position="533"/>
    </location>
</feature>
<keyword evidence="4" id="KW-1185">Reference proteome</keyword>
<proteinExistence type="predicted"/>
<dbReference type="RefSeq" id="WP_146095422.1">
    <property type="nucleotide sequence ID" value="NZ_JBHSXW010000001.1"/>
</dbReference>
<accession>A0A2S6ZKW7</accession>
<sequence>MLLDFLGLALLLFALLGLLGQALLLFVLLGLLGQALLLFALLQRLASMFECRRRLQRLCSRRLFRMGRLHQCVLGRLRDLLLLGLALLPFAFLALPRGAGRLGLRLHVEHVLRAGSGVGGRAIRVGRPVAGVRHGRLRRRRHVRERRGLPARPDLVQRLPDVLGAGDGGDALHAVCTALQMDDGAVCTQRTARPALQLHRAIAGQPLPLACALHRQIDRLAPVRVEFGPDDAVAVQGLLALQVLRRRRRLRKGGHGLGVFGQRRLQQRACRVQFQRQIAIGADAVARPLALGIATVALAIGSVQRIRIGQRLLYRRGHRIPIGGPAAAVVGQFIARGDGAGAVGEVARNDGRGLRVQVGRTRWRCGLLFVEAAVVFPGHAGLDLAMPLAVGGIAGPVGATQAGAVAGLGGESEGIVGVRRGLQRQCGRGVGGERVQLARLLVAGEDRRGDRLVHPVAGGVGHALARPGAAVEGPGRAVAVGLVVDGAVIEQVGGLLADLAHEVGVGRDQSHRTGAGTAQRIRRGSAAGPAADVAPGEVDQFRSGGERVVVREQVADCLAGLLGVVQAGRHAQRADRLDAGAVAQGRCVGREVHMAGAPQARGQGVALGQRRIGHGRGGLHAACRSNQLPHLRRKRFGRVRHGMETTPGGAWRAWSAVSWRTCPAALARSSLGARRNKALPSSERWITFMRGSAGACRRGNHGSPSRPLW</sequence>
<evidence type="ECO:0000313" key="4">
    <source>
        <dbReference type="Proteomes" id="UP000239898"/>
    </source>
</evidence>
<protein>
    <submittedName>
        <fullName evidence="3">Uncharacterized protein</fullName>
    </submittedName>
</protein>
<keyword evidence="2" id="KW-0472">Membrane</keyword>
<comment type="caution">
    <text evidence="3">The sequence shown here is derived from an EMBL/GenBank/DDBJ whole genome shotgun (WGS) entry which is preliminary data.</text>
</comment>
<organism evidence="3 4">
    <name type="scientific">Xanthomonas theicola</name>
    <dbReference type="NCBI Taxonomy" id="56464"/>
    <lineage>
        <taxon>Bacteria</taxon>
        <taxon>Pseudomonadati</taxon>
        <taxon>Pseudomonadota</taxon>
        <taxon>Gammaproteobacteria</taxon>
        <taxon>Lysobacterales</taxon>
        <taxon>Lysobacteraceae</taxon>
        <taxon>Xanthomonas</taxon>
    </lineage>
</organism>
<evidence type="ECO:0000313" key="3">
    <source>
        <dbReference type="EMBL" id="PPT92819.1"/>
    </source>
</evidence>
<feature type="transmembrane region" description="Helical" evidence="2">
    <location>
        <begin position="30"/>
        <end position="51"/>
    </location>
</feature>